<dbReference type="Proteomes" id="UP000076798">
    <property type="component" value="Unassembled WGS sequence"/>
</dbReference>
<feature type="region of interest" description="Disordered" evidence="1">
    <location>
        <begin position="1"/>
        <end position="35"/>
    </location>
</feature>
<organism evidence="2 3">
    <name type="scientific">Sistotremastrum suecicum HHB10207 ss-3</name>
    <dbReference type="NCBI Taxonomy" id="1314776"/>
    <lineage>
        <taxon>Eukaryota</taxon>
        <taxon>Fungi</taxon>
        <taxon>Dikarya</taxon>
        <taxon>Basidiomycota</taxon>
        <taxon>Agaricomycotina</taxon>
        <taxon>Agaricomycetes</taxon>
        <taxon>Sistotremastrales</taxon>
        <taxon>Sistotremastraceae</taxon>
        <taxon>Sistotremastrum</taxon>
    </lineage>
</organism>
<evidence type="ECO:0000256" key="1">
    <source>
        <dbReference type="SAM" id="MobiDB-lite"/>
    </source>
</evidence>
<protein>
    <recommendedName>
        <fullName evidence="4">F-box domain-containing protein</fullName>
    </recommendedName>
</protein>
<evidence type="ECO:0000313" key="2">
    <source>
        <dbReference type="EMBL" id="KZT38124.1"/>
    </source>
</evidence>
<dbReference type="AlphaFoldDB" id="A0A166D4F5"/>
<proteinExistence type="predicted"/>
<dbReference type="EMBL" id="KV428069">
    <property type="protein sequence ID" value="KZT38124.1"/>
    <property type="molecule type" value="Genomic_DNA"/>
</dbReference>
<evidence type="ECO:0008006" key="4">
    <source>
        <dbReference type="Google" id="ProtNLM"/>
    </source>
</evidence>
<gene>
    <name evidence="2" type="ORF">SISSUDRAFT_1047488</name>
</gene>
<name>A0A166D4F5_9AGAM</name>
<reference evidence="2 3" key="1">
    <citation type="journal article" date="2016" name="Mol. Biol. Evol.">
        <title>Comparative Genomics of Early-Diverging Mushroom-Forming Fungi Provides Insights into the Origins of Lignocellulose Decay Capabilities.</title>
        <authorList>
            <person name="Nagy L.G."/>
            <person name="Riley R."/>
            <person name="Tritt A."/>
            <person name="Adam C."/>
            <person name="Daum C."/>
            <person name="Floudas D."/>
            <person name="Sun H."/>
            <person name="Yadav J.S."/>
            <person name="Pangilinan J."/>
            <person name="Larsson K.H."/>
            <person name="Matsuura K."/>
            <person name="Barry K."/>
            <person name="Labutti K."/>
            <person name="Kuo R."/>
            <person name="Ohm R.A."/>
            <person name="Bhattacharya S.S."/>
            <person name="Shirouzu T."/>
            <person name="Yoshinaga Y."/>
            <person name="Martin F.M."/>
            <person name="Grigoriev I.V."/>
            <person name="Hibbett D.S."/>
        </authorList>
    </citation>
    <scope>NUCLEOTIDE SEQUENCE [LARGE SCALE GENOMIC DNA]</scope>
    <source>
        <strain evidence="2 3">HHB10207 ss-3</strain>
    </source>
</reference>
<accession>A0A166D4F5</accession>
<keyword evidence="3" id="KW-1185">Reference proteome</keyword>
<sequence>MPSDPFDPATTPEPADDELSGPTIVIPGTSSDLESDRFLKDSKSAGYDRPRLPRELFRNIVDGLSMPLGARQHRDPALVVLAHTCRAMQVEAERVIYRDITFQSMTLQAWHINNILHTRAAEYVETLTVTIANFAIELEELSENDDRLPESFSYTLPFGRMTRLRTLTMWFLRYHKPEEIKLFKQLNESLLPNILRHFWTFTEIPFQQLQFLCRQTQLRRLTTYRIPDDFLKDNTFLPNLEDLDLNGSQTDQSLHLLQTRTLRALTITFRHAHLDLPFRGNFLVLLEMKFQSVSPSDWILFLDRRAVDCPNLVCLFLQLAGESEPPLDNSEEDDWFSPVIRVLEPWRQLRVLQLKAITTTPSGFLVSKFKTLCRLSCLQNVVLQVTDNRNFSNNLELCRGDGQGWDVAEILHSKVLDWKNSWRSAVTKVPLVV</sequence>
<evidence type="ECO:0000313" key="3">
    <source>
        <dbReference type="Proteomes" id="UP000076798"/>
    </source>
</evidence>